<evidence type="ECO:0000259" key="2">
    <source>
        <dbReference type="Pfam" id="PF00857"/>
    </source>
</evidence>
<gene>
    <name evidence="3" type="ORF">WT83_02785</name>
</gene>
<dbReference type="InterPro" id="IPR036380">
    <property type="entry name" value="Isochorismatase-like_sf"/>
</dbReference>
<name>A0A108F6A9_9BURK</name>
<reference evidence="3 4" key="1">
    <citation type="submission" date="2015-11" db="EMBL/GenBank/DDBJ databases">
        <title>Expanding the genomic diversity of Burkholderia species for the development of highly accurate diagnostics.</title>
        <authorList>
            <person name="Sahl J."/>
            <person name="Keim P."/>
            <person name="Wagner D."/>
        </authorList>
    </citation>
    <scope>NUCLEOTIDE SEQUENCE [LARGE SCALE GENOMIC DNA]</scope>
    <source>
        <strain evidence="3 4">MSMB793WGS</strain>
    </source>
</reference>
<dbReference type="PANTHER" id="PTHR43540:SF7">
    <property type="entry name" value="ISOCHORISMATASE FAMILY PROTEIN YECD"/>
    <property type="match status" value="1"/>
</dbReference>
<dbReference type="GO" id="GO:0016787">
    <property type="term" value="F:hydrolase activity"/>
    <property type="evidence" value="ECO:0007669"/>
    <property type="project" value="UniProtKB-KW"/>
</dbReference>
<evidence type="ECO:0000256" key="1">
    <source>
        <dbReference type="ARBA" id="ARBA00022801"/>
    </source>
</evidence>
<dbReference type="CDD" id="cd00431">
    <property type="entry name" value="cysteine_hydrolases"/>
    <property type="match status" value="1"/>
</dbReference>
<dbReference type="AlphaFoldDB" id="A0A108F6A9"/>
<dbReference type="Pfam" id="PF00857">
    <property type="entry name" value="Isochorismatase"/>
    <property type="match status" value="1"/>
</dbReference>
<protein>
    <recommendedName>
        <fullName evidence="2">Isochorismatase-like domain-containing protein</fullName>
    </recommendedName>
</protein>
<keyword evidence="1" id="KW-0378">Hydrolase</keyword>
<dbReference type="SUPFAM" id="SSF52499">
    <property type="entry name" value="Isochorismatase-like hydrolases"/>
    <property type="match status" value="1"/>
</dbReference>
<evidence type="ECO:0000313" key="3">
    <source>
        <dbReference type="EMBL" id="KWN23858.1"/>
    </source>
</evidence>
<dbReference type="Proteomes" id="UP000068016">
    <property type="component" value="Unassembled WGS sequence"/>
</dbReference>
<proteinExistence type="predicted"/>
<comment type="caution">
    <text evidence="3">The sequence shown here is derived from an EMBL/GenBank/DDBJ whole genome shotgun (WGS) entry which is preliminary data.</text>
</comment>
<dbReference type="PANTHER" id="PTHR43540">
    <property type="entry name" value="PEROXYUREIDOACRYLATE/UREIDOACRYLATE AMIDOHYDROLASE-RELATED"/>
    <property type="match status" value="1"/>
</dbReference>
<feature type="domain" description="Isochorismatase-like" evidence="2">
    <location>
        <begin position="10"/>
        <end position="176"/>
    </location>
</feature>
<dbReference type="Gene3D" id="3.40.50.850">
    <property type="entry name" value="Isochorismatase-like"/>
    <property type="match status" value="1"/>
</dbReference>
<evidence type="ECO:0000313" key="4">
    <source>
        <dbReference type="Proteomes" id="UP000068016"/>
    </source>
</evidence>
<dbReference type="InterPro" id="IPR000868">
    <property type="entry name" value="Isochorismatase-like_dom"/>
</dbReference>
<accession>A0A108F6A9</accession>
<sequence length="187" mass="20015">MAITKIDPKSALIAVDMQKGILAMAAPTDVERIVAKTTELANTFHELGLPVVWVHALGLPKGRVEFSPAVGKPQPDFAELHEDLPVKEGDLRIWKTTTNAFLSQELNALLEKFGITNVIIAGIALGGGVESTVRAGFDAGYSMTVACDATADPMQGRAEAVMKFTLPMFSELGNTENILRALRSSHA</sequence>
<dbReference type="InterPro" id="IPR050272">
    <property type="entry name" value="Isochorismatase-like_hydrls"/>
</dbReference>
<organism evidence="3 4">
    <name type="scientific">Burkholderia territorii</name>
    <dbReference type="NCBI Taxonomy" id="1503055"/>
    <lineage>
        <taxon>Bacteria</taxon>
        <taxon>Pseudomonadati</taxon>
        <taxon>Pseudomonadota</taxon>
        <taxon>Betaproteobacteria</taxon>
        <taxon>Burkholderiales</taxon>
        <taxon>Burkholderiaceae</taxon>
        <taxon>Burkholderia</taxon>
        <taxon>Burkholderia cepacia complex</taxon>
    </lineage>
</organism>
<dbReference type="EMBL" id="LPLZ01000007">
    <property type="protein sequence ID" value="KWN23858.1"/>
    <property type="molecule type" value="Genomic_DNA"/>
</dbReference>